<evidence type="ECO:0000313" key="3">
    <source>
        <dbReference type="EMBL" id="RLU56980.1"/>
    </source>
</evidence>
<organism evidence="3 5">
    <name type="scientific">Streptococcus iniae</name>
    <name type="common">Streptococcus shiloi</name>
    <dbReference type="NCBI Taxonomy" id="1346"/>
    <lineage>
        <taxon>Bacteria</taxon>
        <taxon>Bacillati</taxon>
        <taxon>Bacillota</taxon>
        <taxon>Bacilli</taxon>
        <taxon>Lactobacillales</taxon>
        <taxon>Streptococcaceae</taxon>
        <taxon>Streptococcus</taxon>
    </lineage>
</organism>
<protein>
    <submittedName>
        <fullName evidence="2">Adenylate cyclase</fullName>
    </submittedName>
    <submittedName>
        <fullName evidence="3">CYTH domain-containing protein</fullName>
    </submittedName>
</protein>
<evidence type="ECO:0000259" key="1">
    <source>
        <dbReference type="PROSITE" id="PS51707"/>
    </source>
</evidence>
<dbReference type="RefSeq" id="WP_003099718.1">
    <property type="nucleotide sequence ID" value="NZ_CP010783.1"/>
</dbReference>
<dbReference type="InterPro" id="IPR023577">
    <property type="entry name" value="CYTH_domain"/>
</dbReference>
<dbReference type="Pfam" id="PF01928">
    <property type="entry name" value="CYTH"/>
    <property type="match status" value="1"/>
</dbReference>
<name>A0A3L8GII6_STRIN</name>
<dbReference type="CDD" id="cd07762">
    <property type="entry name" value="CYTH-like_Pase_1"/>
    <property type="match status" value="1"/>
</dbReference>
<dbReference type="STRING" id="1346.BMF34_05120"/>
<dbReference type="KEGG" id="siq:DQ08_05035"/>
<accession>A0A3L8GII6</accession>
<dbReference type="SMART" id="SM01118">
    <property type="entry name" value="CYTH"/>
    <property type="match status" value="1"/>
</dbReference>
<dbReference type="KEGG" id="siz:SI82_05225"/>
<evidence type="ECO:0000313" key="4">
    <source>
        <dbReference type="Proteomes" id="UP000025245"/>
    </source>
</evidence>
<sequence>MPNLEIEYKTLLTKDEYNRLLVKLSHIEPLTQTNYYIDTPNFDLKANRMSLRIRTFNDSAEMTLKVPEKIGNREYNVSLDLIVAKQLVKNFQLDENPIKEMIAQTSVDCGQLECFGFLTTTRRETDTAIGKMALDYNHYSSVIDYELELEVDDPIKGQNDFDKFLLENQISFKYAKSKVARFTKTLRNRS</sequence>
<dbReference type="KEGG" id="sio:DW64_05030"/>
<feature type="domain" description="CYTH" evidence="1">
    <location>
        <begin position="3"/>
        <end position="189"/>
    </location>
</feature>
<dbReference type="PANTHER" id="PTHR34948:SF2">
    <property type="entry name" value="TRIPHOSPHATE TUNNEL METALLOENZYME 3"/>
    <property type="match status" value="1"/>
</dbReference>
<dbReference type="AlphaFoldDB" id="A0A3L8GII6"/>
<dbReference type="SUPFAM" id="SSF55154">
    <property type="entry name" value="CYTH-like phosphatases"/>
    <property type="match status" value="1"/>
</dbReference>
<dbReference type="PROSITE" id="PS51707">
    <property type="entry name" value="CYTH"/>
    <property type="match status" value="1"/>
</dbReference>
<dbReference type="EMBL" id="QLQD01000049">
    <property type="protein sequence ID" value="RLU56980.1"/>
    <property type="molecule type" value="Genomic_DNA"/>
</dbReference>
<reference evidence="2 4" key="1">
    <citation type="journal article" date="2014" name="Genome Announc.">
        <title>Complete Genome Sequence of a Virulent Strain, Streptococcus iniae ISET0901, Isolated from Diseased Tilapia.</title>
        <authorList>
            <person name="Pridgeon J.W."/>
            <person name="Zhang D."/>
            <person name="Zhang L."/>
        </authorList>
    </citation>
    <scope>NUCLEOTIDE SEQUENCE [LARGE SCALE GENOMIC DNA]</scope>
    <source>
        <strain evidence="2 4">ISET0901</strain>
    </source>
</reference>
<dbReference type="InterPro" id="IPR033469">
    <property type="entry name" value="CYTH-like_dom_sf"/>
</dbReference>
<keyword evidence="4" id="KW-1185">Reference proteome</keyword>
<dbReference type="Gene3D" id="2.40.320.10">
    <property type="entry name" value="Hypothetical Protein Pfu-838710-001"/>
    <property type="match status" value="1"/>
</dbReference>
<reference evidence="3 5" key="2">
    <citation type="submission" date="2018-06" db="EMBL/GenBank/DDBJ databases">
        <title>Mutators as drivers of adaptation in pathogenic bacteria and a risk factor for host jumps and vaccine escape.</title>
        <authorList>
            <person name="Barnes A.C."/>
            <person name="Silayeva O."/>
        </authorList>
    </citation>
    <scope>NUCLEOTIDE SEQUENCE [LARGE SCALE GENOMIC DNA]</scope>
    <source>
        <strain evidence="3 5">QMA0445</strain>
    </source>
</reference>
<dbReference type="Proteomes" id="UP000025245">
    <property type="component" value="Chromosome"/>
</dbReference>
<proteinExistence type="predicted"/>
<dbReference type="OrthoDB" id="384378at2"/>
<evidence type="ECO:0000313" key="5">
    <source>
        <dbReference type="Proteomes" id="UP000269148"/>
    </source>
</evidence>
<gene>
    <name evidence="3" type="ORF">DIY07_05370</name>
    <name evidence="2" type="ORF">DQ08_05035</name>
</gene>
<dbReference type="EMBL" id="CP007586">
    <property type="protein sequence ID" value="AHY15829.1"/>
    <property type="molecule type" value="Genomic_DNA"/>
</dbReference>
<dbReference type="Proteomes" id="UP000269148">
    <property type="component" value="Unassembled WGS sequence"/>
</dbReference>
<evidence type="ECO:0000313" key="2">
    <source>
        <dbReference type="EMBL" id="AHY15829.1"/>
    </source>
</evidence>
<dbReference type="PANTHER" id="PTHR34948">
    <property type="entry name" value="OS08G0299200 PROTEIN"/>
    <property type="match status" value="1"/>
</dbReference>
<dbReference type="InterPro" id="IPR009195">
    <property type="entry name" value="Uncharacterised_YjbK"/>
</dbReference>
<dbReference type="PIRSF" id="PIRSF012526">
    <property type="entry name" value="CYTH_UCP012526"/>
    <property type="match status" value="1"/>
</dbReference>
<dbReference type="GeneID" id="35765251"/>